<organism evidence="13 14">
    <name type="scientific">Humibacter ginsenosidimutans</name>
    <dbReference type="NCBI Taxonomy" id="2599293"/>
    <lineage>
        <taxon>Bacteria</taxon>
        <taxon>Bacillati</taxon>
        <taxon>Actinomycetota</taxon>
        <taxon>Actinomycetes</taxon>
        <taxon>Micrococcales</taxon>
        <taxon>Microbacteriaceae</taxon>
        <taxon>Humibacter</taxon>
    </lineage>
</organism>
<dbReference type="InterPro" id="IPR001851">
    <property type="entry name" value="ABC_transp_permease"/>
</dbReference>
<dbReference type="PANTHER" id="PTHR32196:SF32">
    <property type="entry name" value="XYLOSE TRANSPORT SYSTEM PERMEASE PROTEIN XYLH"/>
    <property type="match status" value="1"/>
</dbReference>
<proteinExistence type="predicted"/>
<evidence type="ECO:0000256" key="8">
    <source>
        <dbReference type="ARBA" id="ARBA00023136"/>
    </source>
</evidence>
<dbReference type="AlphaFoldDB" id="A0A5B8M7J2"/>
<dbReference type="RefSeq" id="WP_146321669.1">
    <property type="nucleotide sequence ID" value="NZ_CP042305.1"/>
</dbReference>
<dbReference type="KEGG" id="huw:FPZ11_13500"/>
<reference evidence="13 14" key="1">
    <citation type="submission" date="2019-07" db="EMBL/GenBank/DDBJ databases">
        <title>Full genome sequence of Humibacter sp. WJ7-1.</title>
        <authorList>
            <person name="Im W.-T."/>
        </authorList>
    </citation>
    <scope>NUCLEOTIDE SEQUENCE [LARGE SCALE GENOMIC DNA]</scope>
    <source>
        <strain evidence="13 14">WJ7-1</strain>
    </source>
</reference>
<dbReference type="PANTHER" id="PTHR32196">
    <property type="entry name" value="ABC TRANSPORTER PERMEASE PROTEIN YPHD-RELATED-RELATED"/>
    <property type="match status" value="1"/>
</dbReference>
<feature type="transmembrane region" description="Helical" evidence="12">
    <location>
        <begin position="369"/>
        <end position="388"/>
    </location>
</feature>
<evidence type="ECO:0000313" key="14">
    <source>
        <dbReference type="Proteomes" id="UP000320216"/>
    </source>
</evidence>
<evidence type="ECO:0000256" key="12">
    <source>
        <dbReference type="SAM" id="Phobius"/>
    </source>
</evidence>
<feature type="transmembrane region" description="Helical" evidence="12">
    <location>
        <begin position="328"/>
        <end position="357"/>
    </location>
</feature>
<accession>A0A5B8M7J2</accession>
<feature type="transmembrane region" description="Helical" evidence="12">
    <location>
        <begin position="93"/>
        <end position="113"/>
    </location>
</feature>
<keyword evidence="5" id="KW-0762">Sugar transport</keyword>
<evidence type="ECO:0000256" key="3">
    <source>
        <dbReference type="ARBA" id="ARBA00022475"/>
    </source>
</evidence>
<dbReference type="Proteomes" id="UP000320216">
    <property type="component" value="Chromosome"/>
</dbReference>
<feature type="transmembrane region" description="Helical" evidence="12">
    <location>
        <begin position="54"/>
        <end position="73"/>
    </location>
</feature>
<keyword evidence="8 12" id="KW-0472">Membrane</keyword>
<feature type="region of interest" description="Disordered" evidence="11">
    <location>
        <begin position="420"/>
        <end position="444"/>
    </location>
</feature>
<evidence type="ECO:0000256" key="10">
    <source>
        <dbReference type="ARBA" id="ARBA00035686"/>
    </source>
</evidence>
<feature type="compositionally biased region" description="Basic and acidic residues" evidence="11">
    <location>
        <begin position="433"/>
        <end position="444"/>
    </location>
</feature>
<feature type="transmembrane region" description="Helical" evidence="12">
    <location>
        <begin position="20"/>
        <end position="42"/>
    </location>
</feature>
<feature type="transmembrane region" description="Helical" evidence="12">
    <location>
        <begin position="239"/>
        <end position="258"/>
    </location>
</feature>
<dbReference type="NCBIfam" id="NF040906">
    <property type="entry name" value="GguB"/>
    <property type="match status" value="1"/>
</dbReference>
<feature type="transmembrane region" description="Helical" evidence="12">
    <location>
        <begin position="120"/>
        <end position="139"/>
    </location>
</feature>
<feature type="transmembrane region" description="Helical" evidence="12">
    <location>
        <begin position="175"/>
        <end position="193"/>
    </location>
</feature>
<evidence type="ECO:0000256" key="9">
    <source>
        <dbReference type="ARBA" id="ARBA00035611"/>
    </source>
</evidence>
<comment type="subcellular location">
    <subcellularLocation>
        <location evidence="1">Cell membrane</location>
        <topology evidence="1">Multi-pass membrane protein</topology>
    </subcellularLocation>
</comment>
<feature type="transmembrane region" description="Helical" evidence="12">
    <location>
        <begin position="214"/>
        <end position="233"/>
    </location>
</feature>
<evidence type="ECO:0000256" key="6">
    <source>
        <dbReference type="ARBA" id="ARBA00022692"/>
    </source>
</evidence>
<evidence type="ECO:0000256" key="2">
    <source>
        <dbReference type="ARBA" id="ARBA00022448"/>
    </source>
</evidence>
<protein>
    <recommendedName>
        <fullName evidence="10">Xylose transport system permease protein XylH</fullName>
    </recommendedName>
</protein>
<dbReference type="CDD" id="cd06579">
    <property type="entry name" value="TM_PBP1_transp_AraH_like"/>
    <property type="match status" value="1"/>
</dbReference>
<feature type="transmembrane region" description="Helical" evidence="12">
    <location>
        <begin position="288"/>
        <end position="308"/>
    </location>
</feature>
<keyword evidence="14" id="KW-1185">Reference proteome</keyword>
<evidence type="ECO:0000256" key="4">
    <source>
        <dbReference type="ARBA" id="ARBA00022519"/>
    </source>
</evidence>
<dbReference type="GO" id="GO:0022857">
    <property type="term" value="F:transmembrane transporter activity"/>
    <property type="evidence" value="ECO:0007669"/>
    <property type="project" value="InterPro"/>
</dbReference>
<gene>
    <name evidence="13" type="ORF">FPZ11_13500</name>
</gene>
<keyword evidence="4" id="KW-0997">Cell inner membrane</keyword>
<keyword evidence="7 12" id="KW-1133">Transmembrane helix</keyword>
<dbReference type="Pfam" id="PF02653">
    <property type="entry name" value="BPD_transp_2"/>
    <property type="match status" value="1"/>
</dbReference>
<sequence length="444" mass="46683">MSKFTDGMRTLTGGRGISQYSMIIALVVIILVFEWLTAGLTLDPTNVINMVQQYSYILILAIGMVMLIIAGHIDLSVGSVAAFVGIVVAQSMAVWHLPAGVAMLLGLVTGAVVGAWQGFWVAYVRVPAFIVTLAGQLIFRGLNQVFGNSTAVPTPASYNWIGNGFLPDFGPDFGYSNPTLILGAIVLIAIIWAEVHARRKRVRMGASPKPMWVSVVKVVLLGGVTIFATYLFATGRVGTSFPVVGIIAGILILLYSFLTSSTVFGRHIYAVGGNASAALLSGVKSRRVNFLLMMNMSVLAAVAGMVFVGNAQASGPFDGTGWELDAIAAVFVGGAAIFGGVGTVAGSIIGGLVMAFLSNGLSLLGLDASWVSVIRGLVLLLAVAFDVYNKTQGRPSITGMLINGVRRMFGKPRRASTITEEGIEAQPQGLDKPVGEKVDQLPLS</sequence>
<keyword evidence="6 12" id="KW-0812">Transmembrane</keyword>
<evidence type="ECO:0000256" key="5">
    <source>
        <dbReference type="ARBA" id="ARBA00022597"/>
    </source>
</evidence>
<comment type="function">
    <text evidence="9">Part of the binding-protein-dependent transport system for D-xylose. Probably responsible for the translocation of the substrate across the membrane.</text>
</comment>
<name>A0A5B8M7J2_9MICO</name>
<evidence type="ECO:0000256" key="1">
    <source>
        <dbReference type="ARBA" id="ARBA00004651"/>
    </source>
</evidence>
<evidence type="ECO:0000256" key="11">
    <source>
        <dbReference type="SAM" id="MobiDB-lite"/>
    </source>
</evidence>
<evidence type="ECO:0000313" key="13">
    <source>
        <dbReference type="EMBL" id="QDZ15635.1"/>
    </source>
</evidence>
<dbReference type="EMBL" id="CP042305">
    <property type="protein sequence ID" value="QDZ15635.1"/>
    <property type="molecule type" value="Genomic_DNA"/>
</dbReference>
<dbReference type="OrthoDB" id="3468954at2"/>
<dbReference type="GO" id="GO:0005886">
    <property type="term" value="C:plasma membrane"/>
    <property type="evidence" value="ECO:0007669"/>
    <property type="project" value="UniProtKB-SubCell"/>
</dbReference>
<keyword evidence="3" id="KW-1003">Cell membrane</keyword>
<evidence type="ECO:0000256" key="7">
    <source>
        <dbReference type="ARBA" id="ARBA00022989"/>
    </source>
</evidence>
<keyword evidence="2" id="KW-0813">Transport</keyword>